<dbReference type="NCBIfam" id="NF011494">
    <property type="entry name" value="PRK14902.1"/>
    <property type="match status" value="1"/>
</dbReference>
<gene>
    <name evidence="17" type="ORF">CVV65_09285</name>
</gene>
<keyword evidence="7 14" id="KW-0489">Methyltransferase</keyword>
<dbReference type="GO" id="GO:0006355">
    <property type="term" value="P:regulation of DNA-templated transcription"/>
    <property type="evidence" value="ECO:0007669"/>
    <property type="project" value="InterPro"/>
</dbReference>
<reference evidence="18" key="1">
    <citation type="submission" date="2017-11" db="EMBL/GenBank/DDBJ databases">
        <title>Complete Genome Sequence of Kyrpidia sp. Strain EA-1, a thermophilic, hydrogen-oxidizing Bacterium, isolated from the Azores.</title>
        <authorList>
            <person name="Reiner J.E."/>
            <person name="Lapp C.J."/>
            <person name="Bunk B."/>
            <person name="Gescher J."/>
        </authorList>
    </citation>
    <scope>NUCLEOTIDE SEQUENCE [LARGE SCALE GENOMIC DNA]</scope>
    <source>
        <strain evidence="18">EA-1</strain>
    </source>
</reference>
<evidence type="ECO:0000256" key="13">
    <source>
        <dbReference type="ARBA" id="ARBA00047283"/>
    </source>
</evidence>
<comment type="similarity">
    <text evidence="3 14">Belongs to the class I-like SAM-binding methyltransferase superfamily. RsmB/NOP family.</text>
</comment>
<comment type="function">
    <text evidence="1">Specifically methylates the cytosine at position 967 (m5C967) of 16S rRNA.</text>
</comment>
<dbReference type="InterPro" id="IPR001678">
    <property type="entry name" value="MeTrfase_RsmB-F_NOP2_dom"/>
</dbReference>
<dbReference type="PRINTS" id="PR02008">
    <property type="entry name" value="RCMTFAMILY"/>
</dbReference>
<dbReference type="SUPFAM" id="SSF53335">
    <property type="entry name" value="S-adenosyl-L-methionine-dependent methyltransferases"/>
    <property type="match status" value="1"/>
</dbReference>
<evidence type="ECO:0000256" key="3">
    <source>
        <dbReference type="ARBA" id="ARBA00007494"/>
    </source>
</evidence>
<evidence type="ECO:0000256" key="11">
    <source>
        <dbReference type="ARBA" id="ARBA00030399"/>
    </source>
</evidence>
<dbReference type="GO" id="GO:0003723">
    <property type="term" value="F:RNA binding"/>
    <property type="evidence" value="ECO:0007669"/>
    <property type="project" value="UniProtKB-UniRule"/>
</dbReference>
<accession>A0A2K8N7L9</accession>
<keyword evidence="9 14" id="KW-0949">S-adenosyl-L-methionine</keyword>
<comment type="catalytic activity">
    <reaction evidence="13">
        <text>cytidine(967) in 16S rRNA + S-adenosyl-L-methionine = 5-methylcytidine(967) in 16S rRNA + S-adenosyl-L-homocysteine + H(+)</text>
        <dbReference type="Rhea" id="RHEA:42748"/>
        <dbReference type="Rhea" id="RHEA-COMP:10219"/>
        <dbReference type="Rhea" id="RHEA-COMP:10220"/>
        <dbReference type="ChEBI" id="CHEBI:15378"/>
        <dbReference type="ChEBI" id="CHEBI:57856"/>
        <dbReference type="ChEBI" id="CHEBI:59789"/>
        <dbReference type="ChEBI" id="CHEBI:74483"/>
        <dbReference type="ChEBI" id="CHEBI:82748"/>
        <dbReference type="EC" id="2.1.1.176"/>
    </reaction>
</comment>
<dbReference type="FunFam" id="3.40.50.150:FF:000022">
    <property type="entry name" value="Ribosomal RNA small subunit methyltransferase B"/>
    <property type="match status" value="1"/>
</dbReference>
<feature type="binding site" evidence="14">
    <location>
        <position position="387"/>
    </location>
    <ligand>
        <name>S-adenosyl-L-methionine</name>
        <dbReference type="ChEBI" id="CHEBI:59789"/>
    </ligand>
</feature>
<evidence type="ECO:0000256" key="8">
    <source>
        <dbReference type="ARBA" id="ARBA00022679"/>
    </source>
</evidence>
<evidence type="ECO:0000256" key="1">
    <source>
        <dbReference type="ARBA" id="ARBA00002724"/>
    </source>
</evidence>
<dbReference type="Gene3D" id="1.10.940.10">
    <property type="entry name" value="NusB-like"/>
    <property type="match status" value="1"/>
</dbReference>
<evidence type="ECO:0000256" key="7">
    <source>
        <dbReference type="ARBA" id="ARBA00022603"/>
    </source>
</evidence>
<dbReference type="Gene3D" id="3.40.50.150">
    <property type="entry name" value="Vaccinia Virus protein VP39"/>
    <property type="match status" value="1"/>
</dbReference>
<keyword evidence="5" id="KW-0963">Cytoplasm</keyword>
<dbReference type="CDD" id="cd02440">
    <property type="entry name" value="AdoMet_MTases"/>
    <property type="match status" value="1"/>
</dbReference>
<dbReference type="EMBL" id="CP024955">
    <property type="protein sequence ID" value="ATY85095.1"/>
    <property type="molecule type" value="Genomic_DNA"/>
</dbReference>
<evidence type="ECO:0000313" key="18">
    <source>
        <dbReference type="Proteomes" id="UP000231932"/>
    </source>
</evidence>
<evidence type="ECO:0000256" key="10">
    <source>
        <dbReference type="ARBA" id="ARBA00022884"/>
    </source>
</evidence>
<dbReference type="InterPro" id="IPR018314">
    <property type="entry name" value="RsmB/NOL1/NOP2-like_CS"/>
</dbReference>
<dbReference type="KEGG" id="kyr:CVV65_09285"/>
<organism evidence="17 18">
    <name type="scientific">Kyrpidia spormannii</name>
    <dbReference type="NCBI Taxonomy" id="2055160"/>
    <lineage>
        <taxon>Bacteria</taxon>
        <taxon>Bacillati</taxon>
        <taxon>Bacillota</taxon>
        <taxon>Bacilli</taxon>
        <taxon>Bacillales</taxon>
        <taxon>Alicyclobacillaceae</taxon>
        <taxon>Kyrpidia</taxon>
    </lineage>
</organism>
<protein>
    <recommendedName>
        <fullName evidence="4">16S rRNA (cytosine(967)-C(5))-methyltransferase</fullName>
        <ecNumber evidence="4">2.1.1.176</ecNumber>
    </recommendedName>
    <alternativeName>
        <fullName evidence="11">16S rRNA m5C967 methyltransferase</fullName>
    </alternativeName>
    <alternativeName>
        <fullName evidence="12">rRNA (cytosine-C(5)-)-methyltransferase RsmB</fullName>
    </alternativeName>
</protein>
<dbReference type="GO" id="GO:0005737">
    <property type="term" value="C:cytoplasm"/>
    <property type="evidence" value="ECO:0007669"/>
    <property type="project" value="UniProtKB-SubCell"/>
</dbReference>
<dbReference type="InterPro" id="IPR029063">
    <property type="entry name" value="SAM-dependent_MTases_sf"/>
</dbReference>
<evidence type="ECO:0000256" key="5">
    <source>
        <dbReference type="ARBA" id="ARBA00022490"/>
    </source>
</evidence>
<dbReference type="SUPFAM" id="SSF48013">
    <property type="entry name" value="NusB-like"/>
    <property type="match status" value="1"/>
</dbReference>
<dbReference type="InterPro" id="IPR054728">
    <property type="entry name" value="RsmB-like_ferredoxin"/>
</dbReference>
<evidence type="ECO:0000256" key="6">
    <source>
        <dbReference type="ARBA" id="ARBA00022552"/>
    </source>
</evidence>
<feature type="binding site" evidence="14">
    <location>
        <position position="344"/>
    </location>
    <ligand>
        <name>S-adenosyl-L-methionine</name>
        <dbReference type="ChEBI" id="CHEBI:59789"/>
    </ligand>
</feature>
<comment type="subcellular location">
    <subcellularLocation>
        <location evidence="2">Cytoplasm</location>
    </subcellularLocation>
</comment>
<dbReference type="InterPro" id="IPR035926">
    <property type="entry name" value="NusB-like_sf"/>
</dbReference>
<dbReference type="PANTHER" id="PTHR22807:SF53">
    <property type="entry name" value="RIBOSOMAL RNA SMALL SUBUNIT METHYLTRANSFERASE B-RELATED"/>
    <property type="match status" value="1"/>
</dbReference>
<dbReference type="Pfam" id="PF22458">
    <property type="entry name" value="RsmF-B_ferredox"/>
    <property type="match status" value="1"/>
</dbReference>
<evidence type="ECO:0000256" key="15">
    <source>
        <dbReference type="SAM" id="MobiDB-lite"/>
    </source>
</evidence>
<dbReference type="GO" id="GO:0008649">
    <property type="term" value="F:rRNA methyltransferase activity"/>
    <property type="evidence" value="ECO:0007669"/>
    <property type="project" value="InterPro"/>
</dbReference>
<dbReference type="Gene3D" id="3.30.70.1170">
    <property type="entry name" value="Sun protein, domain 3"/>
    <property type="match status" value="1"/>
</dbReference>
<keyword evidence="10 14" id="KW-0694">RNA-binding</keyword>
<dbReference type="Proteomes" id="UP000231932">
    <property type="component" value="Chromosome"/>
</dbReference>
<feature type="region of interest" description="Disordered" evidence="15">
    <location>
        <begin position="181"/>
        <end position="209"/>
    </location>
</feature>
<dbReference type="Pfam" id="PF01189">
    <property type="entry name" value="Methyltr_RsmB-F"/>
    <property type="match status" value="1"/>
</dbReference>
<evidence type="ECO:0000259" key="16">
    <source>
        <dbReference type="PROSITE" id="PS51686"/>
    </source>
</evidence>
<sequence>MAAPGSARRQESDGGGSVGAGKAHRNWGVPGDVSPDARATNSVGDLQRRVSGRAGAVSPARRGAFEVLLLVEERRAYSHIALRQVLNRLGADRRDSALATEIVQGTLRWQQWLDEQINAKSRIPITRLDAVVRVTLRMAVYQLYKLRHCAPHAVVHDAVELVKGTQPRAASYVNGVLRALERQQETPPQPRAAESWEDPGNPEELARRTSHPTWMVERWWSWLGPEATIALCQSNNEPPPLALRVNLWRSSVAEVMESVREAGGEGRPSPVIPGVLRVSGVDVSRLSTFQSGACSVQDESATLAAWTLQPEPGGEVLDLCAAPGGKSAHLAEWMKGTGRVTAVDIHPHKIPLIEQTARRLGLPNVHPVCADGRDAPSLGIFDAALVDAPCSGLGVLRRRPELKWRRRPEDIQDLVKLQGELLAAAARAVRPDGILVYATCTVCEAENDGVVEAFLAGPEGRDFDLEDPAALWPDALGQMTLSTRFGRQILPFHFGGDGFYYARLRRKPSGAQRGIRRD</sequence>
<dbReference type="InterPro" id="IPR006027">
    <property type="entry name" value="NusB_RsmB_TIM44"/>
</dbReference>
<dbReference type="NCBIfam" id="TIGR00563">
    <property type="entry name" value="rsmB"/>
    <property type="match status" value="1"/>
</dbReference>
<feature type="active site" description="Nucleophile" evidence="14">
    <location>
        <position position="440"/>
    </location>
</feature>
<dbReference type="PROSITE" id="PS51686">
    <property type="entry name" value="SAM_MT_RSMB_NOP"/>
    <property type="match status" value="1"/>
</dbReference>
<keyword evidence="6" id="KW-0698">rRNA processing</keyword>
<feature type="binding site" evidence="14">
    <location>
        <position position="371"/>
    </location>
    <ligand>
        <name>S-adenosyl-L-methionine</name>
        <dbReference type="ChEBI" id="CHEBI:59789"/>
    </ligand>
</feature>
<feature type="binding site" evidence="14">
    <location>
        <begin position="320"/>
        <end position="326"/>
    </location>
    <ligand>
        <name>S-adenosyl-L-methionine</name>
        <dbReference type="ChEBI" id="CHEBI:59789"/>
    </ligand>
</feature>
<keyword evidence="18" id="KW-1185">Reference proteome</keyword>
<name>A0A2K8N7L9_9BACL</name>
<dbReference type="EC" id="2.1.1.176" evidence="4"/>
<dbReference type="AlphaFoldDB" id="A0A2K8N7L9"/>
<dbReference type="Pfam" id="PF01029">
    <property type="entry name" value="NusB"/>
    <property type="match status" value="1"/>
</dbReference>
<evidence type="ECO:0000256" key="2">
    <source>
        <dbReference type="ARBA" id="ARBA00004496"/>
    </source>
</evidence>
<evidence type="ECO:0000256" key="14">
    <source>
        <dbReference type="PROSITE-ProRule" id="PRU01023"/>
    </source>
</evidence>
<proteinExistence type="inferred from homology"/>
<evidence type="ECO:0000313" key="17">
    <source>
        <dbReference type="EMBL" id="ATY85095.1"/>
    </source>
</evidence>
<dbReference type="InterPro" id="IPR004573">
    <property type="entry name" value="rRNA_ssu_MeTfrase_B"/>
</dbReference>
<dbReference type="InterPro" id="IPR049560">
    <property type="entry name" value="MeTrfase_RsmB-F_NOP2_cat"/>
</dbReference>
<evidence type="ECO:0000256" key="4">
    <source>
        <dbReference type="ARBA" id="ARBA00012140"/>
    </source>
</evidence>
<dbReference type="InterPro" id="IPR023267">
    <property type="entry name" value="RCMT"/>
</dbReference>
<evidence type="ECO:0000256" key="9">
    <source>
        <dbReference type="ARBA" id="ARBA00022691"/>
    </source>
</evidence>
<dbReference type="PROSITE" id="PS01153">
    <property type="entry name" value="NOL1_NOP2_SUN"/>
    <property type="match status" value="1"/>
</dbReference>
<feature type="region of interest" description="Disordered" evidence="15">
    <location>
        <begin position="1"/>
        <end position="45"/>
    </location>
</feature>
<keyword evidence="8 14" id="KW-0808">Transferase</keyword>
<dbReference type="PANTHER" id="PTHR22807">
    <property type="entry name" value="NOP2 YEAST -RELATED NOL1/NOP2/FMU SUN DOMAIN-CONTAINING"/>
    <property type="match status" value="1"/>
</dbReference>
<evidence type="ECO:0000256" key="12">
    <source>
        <dbReference type="ARBA" id="ARBA00031088"/>
    </source>
</evidence>
<feature type="domain" description="SAM-dependent MTase RsmB/NOP-type" evidence="16">
    <location>
        <begin position="231"/>
        <end position="507"/>
    </location>
</feature>